<sequence>MKRNIILLSSIVMLSLVTFNDCYAATEQKTKLEVEKIEPEEFEGTLTEENSFCDTYTFTAENAGTYAVKLYGQTANVAVAFYVYDYFENKITMDYGAGTLYKSFVCEEGKEYTIKVKTNTECSEYKFLLYRPNEKYELNGFTQVSDTLMCRDSANRYLFTAPVDGEYGFGFDKESCTKNVDFICGIYDPEGQELSDVWVTHDGMIEVTLEKGQTYPIKLYTNAGDCGEYVLEIAYPEGAISEDTITESTEEVKEDTSIEQQLKDLQDENATLKKILEENGIDYDEN</sequence>
<dbReference type="Proteomes" id="UP000283745">
    <property type="component" value="Unassembled WGS sequence"/>
</dbReference>
<proteinExistence type="predicted"/>
<evidence type="ECO:0000313" key="1">
    <source>
        <dbReference type="EMBL" id="RHE40262.1"/>
    </source>
</evidence>
<evidence type="ECO:0000313" key="2">
    <source>
        <dbReference type="Proteomes" id="UP000283745"/>
    </source>
</evidence>
<comment type="caution">
    <text evidence="1">The sequence shown here is derived from an EMBL/GenBank/DDBJ whole genome shotgun (WGS) entry which is preliminary data.</text>
</comment>
<name>A0A414EQ90_9FIRM</name>
<gene>
    <name evidence="1" type="ORF">DW740_08175</name>
</gene>
<dbReference type="EMBL" id="QSKF01000005">
    <property type="protein sequence ID" value="RHE40262.1"/>
    <property type="molecule type" value="Genomic_DNA"/>
</dbReference>
<accession>A0A414EQ90</accession>
<protein>
    <submittedName>
        <fullName evidence="1">Uncharacterized protein</fullName>
    </submittedName>
</protein>
<dbReference type="Gene3D" id="2.60.120.380">
    <property type="match status" value="2"/>
</dbReference>
<dbReference type="AlphaFoldDB" id="A0A414EQ90"/>
<reference evidence="1 2" key="1">
    <citation type="submission" date="2018-08" db="EMBL/GenBank/DDBJ databases">
        <title>A genome reference for cultivated species of the human gut microbiota.</title>
        <authorList>
            <person name="Zou Y."/>
            <person name="Xue W."/>
            <person name="Luo G."/>
        </authorList>
    </citation>
    <scope>NUCLEOTIDE SEQUENCE [LARGE SCALE GENOMIC DNA]</scope>
    <source>
        <strain evidence="1 2">AM28-23</strain>
    </source>
</reference>
<organism evidence="1 2">
    <name type="scientific">Blautia obeum</name>
    <dbReference type="NCBI Taxonomy" id="40520"/>
    <lineage>
        <taxon>Bacteria</taxon>
        <taxon>Bacillati</taxon>
        <taxon>Bacillota</taxon>
        <taxon>Clostridia</taxon>
        <taxon>Lachnospirales</taxon>
        <taxon>Lachnospiraceae</taxon>
        <taxon>Blautia</taxon>
    </lineage>
</organism>
<dbReference type="RefSeq" id="WP_015543203.1">
    <property type="nucleotide sequence ID" value="NZ_CABJFK010000005.1"/>
</dbReference>